<evidence type="ECO:0000256" key="8">
    <source>
        <dbReference type="ARBA" id="ARBA00022833"/>
    </source>
</evidence>
<dbReference type="SMART" id="SM00440">
    <property type="entry name" value="ZnF_C2C2"/>
    <property type="match status" value="1"/>
</dbReference>
<dbReference type="CDD" id="cd10509">
    <property type="entry name" value="Zn-ribbon_RPC11"/>
    <property type="match status" value="1"/>
</dbReference>
<dbReference type="InterPro" id="IPR047326">
    <property type="entry name" value="RUN_PLEKHM1"/>
</dbReference>
<dbReference type="Pfam" id="PF02759">
    <property type="entry name" value="RUN"/>
    <property type="match status" value="1"/>
</dbReference>
<dbReference type="InterPro" id="IPR037213">
    <property type="entry name" value="Run_dom_sf"/>
</dbReference>
<keyword evidence="7 10" id="KW-0863">Zinc-finger</keyword>
<comment type="subcellular location">
    <subcellularLocation>
        <location evidence="1">Late endosome</location>
    </subcellularLocation>
</comment>
<dbReference type="Proteomes" id="UP001162164">
    <property type="component" value="Unassembled WGS sequence"/>
</dbReference>
<dbReference type="PROSITE" id="PS50826">
    <property type="entry name" value="RUN"/>
    <property type="match status" value="1"/>
</dbReference>
<dbReference type="PROSITE" id="PS51133">
    <property type="entry name" value="ZF_TFIIS_2"/>
    <property type="match status" value="1"/>
</dbReference>
<evidence type="ECO:0000256" key="7">
    <source>
        <dbReference type="ARBA" id="ARBA00022771"/>
    </source>
</evidence>
<dbReference type="Pfam" id="PF01300">
    <property type="entry name" value="Sua5_yciO_yrdC"/>
    <property type="match status" value="1"/>
</dbReference>
<dbReference type="PANTHER" id="PTHR12326">
    <property type="entry name" value="PLECKSTRIN HOMOLOGY DOMAIN CONTAINING PROTEIN"/>
    <property type="match status" value="1"/>
</dbReference>
<dbReference type="Pfam" id="PF01096">
    <property type="entry name" value="Zn_ribbon_TFIIS"/>
    <property type="match status" value="1"/>
</dbReference>
<organism evidence="15 16">
    <name type="scientific">Molorchus minor</name>
    <dbReference type="NCBI Taxonomy" id="1323400"/>
    <lineage>
        <taxon>Eukaryota</taxon>
        <taxon>Metazoa</taxon>
        <taxon>Ecdysozoa</taxon>
        <taxon>Arthropoda</taxon>
        <taxon>Hexapoda</taxon>
        <taxon>Insecta</taxon>
        <taxon>Pterygota</taxon>
        <taxon>Neoptera</taxon>
        <taxon>Endopterygota</taxon>
        <taxon>Coleoptera</taxon>
        <taxon>Polyphaga</taxon>
        <taxon>Cucujiformia</taxon>
        <taxon>Chrysomeloidea</taxon>
        <taxon>Cerambycidae</taxon>
        <taxon>Lamiinae</taxon>
        <taxon>Monochamini</taxon>
        <taxon>Molorchus</taxon>
    </lineage>
</organism>
<dbReference type="Gene3D" id="2.20.25.10">
    <property type="match status" value="1"/>
</dbReference>
<proteinExistence type="predicted"/>
<evidence type="ECO:0000259" key="14">
    <source>
        <dbReference type="PROSITE" id="PS51163"/>
    </source>
</evidence>
<keyword evidence="8" id="KW-0862">Zinc</keyword>
<dbReference type="CDD" id="cd00029">
    <property type="entry name" value="C1"/>
    <property type="match status" value="1"/>
</dbReference>
<dbReference type="SUPFAM" id="SSF140741">
    <property type="entry name" value="RUN domain-like"/>
    <property type="match status" value="1"/>
</dbReference>
<dbReference type="InterPro" id="IPR025258">
    <property type="entry name" value="RH_dom"/>
</dbReference>
<keyword evidence="6" id="KW-0967">Endosome</keyword>
<dbReference type="InterPro" id="IPR034014">
    <property type="entry name" value="Zn_ribbon_RPC11_C"/>
</dbReference>
<dbReference type="NCBIfam" id="TIGR00057">
    <property type="entry name" value="L-threonylcarbamoyladenylate synthase"/>
    <property type="match status" value="1"/>
</dbReference>
<protein>
    <recommendedName>
        <fullName evidence="2">Threonylcarbamoyl-AMP synthase</fullName>
    </recommendedName>
</protein>
<sequence>MVAFCPFCSNLLFVEENHQGKLQFTCNICPVFFPVKKLISYRNYYKLKEIDDVLGGEEAWKNVDSTEERCPKCGHDKAYFMQLQTRSADEPMTTFYRCSRAAIPSMATHIPVSNPSAEVIAIEYLKSGSVIAVPTDTVYGVACDATNTSAINRLYAIKCRNENKPLAICLGEIGEIKQWASIQHLPLNLLKALLPGPVTLVLHCANKNLDKSLSLQGKVAIRIPDYPFIRHLACGLGKPLALTSANLSNEPSAVTVSGFSNIWDRIPAIFDTGNLGTYHSASTVVDLSEPKTYFVLREEVNTNPITMNKLLKTVRSVTNKKDDLIKQSITSQLSNSVKEIQYAGVEETRTNKTVDITEAANTLCTTVEAMLLHGLKDSITHRFKRAIADVDERPEPNFWSPLLVISHRQIIDQITNLSQITTEVGQCRAWIRLALNDCLLSSYLMTMRQDSSALKAFYKIDAYVRDGELLDVAQRLIEGVEAFKTFTLPCNSSLLNTWPLPSLFLAGVWAPTLKVCPVAPCDDVALSIDESSNQSIPETSSETGSLSSAMSFTSLNSGLRQIVALTEDEVLKIILAKDKEKYPTDNYQSLDDLKSSCSSEPERTGESDGVNYNVGNSLNHRMGWSFDEKQEVNDVDEAEKKVESRPSKSEPKSMETSYTDLIESYNKLSGGVIKTPDPREIWQKFQEEQREAATPTECKSETEEDTESKKTSILTRSESSLTAQLGSIAKEKGLDAQNYECAECKHPLETGNKPNVCAFTGNYFCDSCMSTDLSTIPARIVHNWDFKTYPISKRSFTYLNEIHDHPTIDFKILNPHIYSVIEEMAELQVLRNQLNFLRAYLYTCRKPVIEELQQKMWPREYMYEHIHQYSLRDLLDVSNGTLAQQLQKVVAFGKEHVAGCWLCSQKGFVCEICDKPKPLFPFDVDNIYRCDVCNAVYHKNCLNSSEALSKM</sequence>
<feature type="region of interest" description="Disordered" evidence="11">
    <location>
        <begin position="585"/>
        <end position="656"/>
    </location>
</feature>
<accession>A0ABQ9K778</accession>
<keyword evidence="4" id="KW-0479">Metal-binding</keyword>
<dbReference type="Gene3D" id="1.20.58.900">
    <property type="match status" value="1"/>
</dbReference>
<dbReference type="InterPro" id="IPR051366">
    <property type="entry name" value="DEF8"/>
</dbReference>
<dbReference type="InterPro" id="IPR001222">
    <property type="entry name" value="Znf_TFIIS"/>
</dbReference>
<evidence type="ECO:0000256" key="4">
    <source>
        <dbReference type="ARBA" id="ARBA00022723"/>
    </source>
</evidence>
<evidence type="ECO:0000256" key="5">
    <source>
        <dbReference type="ARBA" id="ARBA00022737"/>
    </source>
</evidence>
<keyword evidence="9" id="KW-0072">Autophagy</keyword>
<keyword evidence="5" id="KW-0677">Repeat</keyword>
<feature type="compositionally biased region" description="Polar residues" evidence="11">
    <location>
        <begin position="585"/>
        <end position="599"/>
    </location>
</feature>
<evidence type="ECO:0000259" key="12">
    <source>
        <dbReference type="PROSITE" id="PS50826"/>
    </source>
</evidence>
<keyword evidence="16" id="KW-1185">Reference proteome</keyword>
<feature type="region of interest" description="Disordered" evidence="11">
    <location>
        <begin position="687"/>
        <end position="715"/>
    </location>
</feature>
<gene>
    <name evidence="15" type="ORF">NQ317_010007</name>
</gene>
<comment type="caution">
    <text evidence="15">The sequence shown here is derived from an EMBL/GenBank/DDBJ whole genome shotgun (WGS) entry which is preliminary data.</text>
</comment>
<reference evidence="15" key="1">
    <citation type="journal article" date="2023" name="Insect Mol. Biol.">
        <title>Genome sequencing provides insights into the evolution of gene families encoding plant cell wall-degrading enzymes in longhorned beetles.</title>
        <authorList>
            <person name="Shin N.R."/>
            <person name="Okamura Y."/>
            <person name="Kirsch R."/>
            <person name="Pauchet Y."/>
        </authorList>
    </citation>
    <scope>NUCLEOTIDE SEQUENCE</scope>
    <source>
        <strain evidence="15">MMC_N1</strain>
    </source>
</reference>
<feature type="domain" description="YrdC-like" evidence="14">
    <location>
        <begin position="115"/>
        <end position="301"/>
    </location>
</feature>
<dbReference type="SUPFAM" id="SSF55821">
    <property type="entry name" value="YrdC/RibB"/>
    <property type="match status" value="1"/>
</dbReference>
<evidence type="ECO:0000313" key="15">
    <source>
        <dbReference type="EMBL" id="KAJ8986295.1"/>
    </source>
</evidence>
<evidence type="ECO:0000256" key="2">
    <source>
        <dbReference type="ARBA" id="ARBA00015492"/>
    </source>
</evidence>
<dbReference type="SUPFAM" id="SSF57783">
    <property type="entry name" value="Zinc beta-ribbon"/>
    <property type="match status" value="1"/>
</dbReference>
<dbReference type="Gene3D" id="3.90.870.10">
    <property type="entry name" value="DHBP synthase"/>
    <property type="match status" value="1"/>
</dbReference>
<dbReference type="PANTHER" id="PTHR12326:SF12">
    <property type="entry name" value="PLECKSTRIN HOMOLOGY AND RUN DOMAIN CONTAINING M1"/>
    <property type="match status" value="1"/>
</dbReference>
<dbReference type="Pfam" id="PF13901">
    <property type="entry name" value="RH_dom"/>
    <property type="match status" value="1"/>
</dbReference>
<evidence type="ECO:0000259" key="13">
    <source>
        <dbReference type="PROSITE" id="PS51133"/>
    </source>
</evidence>
<evidence type="ECO:0000256" key="6">
    <source>
        <dbReference type="ARBA" id="ARBA00022753"/>
    </source>
</evidence>
<feature type="domain" description="TFIIS-type" evidence="13">
    <location>
        <begin position="66"/>
        <end position="180"/>
    </location>
</feature>
<feature type="compositionally biased region" description="Basic and acidic residues" evidence="11">
    <location>
        <begin position="626"/>
        <end position="653"/>
    </location>
</feature>
<dbReference type="CDD" id="cd17679">
    <property type="entry name" value="RUN_PLEKHM1"/>
    <property type="match status" value="1"/>
</dbReference>
<evidence type="ECO:0000313" key="16">
    <source>
        <dbReference type="Proteomes" id="UP001162164"/>
    </source>
</evidence>
<evidence type="ECO:0000256" key="11">
    <source>
        <dbReference type="SAM" id="MobiDB-lite"/>
    </source>
</evidence>
<name>A0ABQ9K778_9CUCU</name>
<evidence type="ECO:0000256" key="9">
    <source>
        <dbReference type="ARBA" id="ARBA00023006"/>
    </source>
</evidence>
<dbReference type="SMART" id="SM01175">
    <property type="entry name" value="DUF4206"/>
    <property type="match status" value="1"/>
</dbReference>
<dbReference type="SMART" id="SM00593">
    <property type="entry name" value="RUN"/>
    <property type="match status" value="1"/>
</dbReference>
<evidence type="ECO:0000256" key="1">
    <source>
        <dbReference type="ARBA" id="ARBA00004603"/>
    </source>
</evidence>
<dbReference type="InterPro" id="IPR006070">
    <property type="entry name" value="Sua5-like_dom"/>
</dbReference>
<dbReference type="InterPro" id="IPR004012">
    <property type="entry name" value="Run_dom"/>
</dbReference>
<evidence type="ECO:0000256" key="10">
    <source>
        <dbReference type="PROSITE-ProRule" id="PRU00472"/>
    </source>
</evidence>
<dbReference type="InterPro" id="IPR017945">
    <property type="entry name" value="DHBP_synth_RibB-like_a/b_dom"/>
</dbReference>
<feature type="domain" description="RUN" evidence="12">
    <location>
        <begin position="354"/>
        <end position="493"/>
    </location>
</feature>
<evidence type="ECO:0000256" key="3">
    <source>
        <dbReference type="ARBA" id="ARBA00022553"/>
    </source>
</evidence>
<keyword evidence="3" id="KW-0597">Phosphoprotein</keyword>
<dbReference type="PROSITE" id="PS51163">
    <property type="entry name" value="YRDC"/>
    <property type="match status" value="1"/>
</dbReference>
<dbReference type="EMBL" id="JAPWTJ010000001">
    <property type="protein sequence ID" value="KAJ8986295.1"/>
    <property type="molecule type" value="Genomic_DNA"/>
</dbReference>